<sequence>MGQPTDPAIRAVTHYGQGEAERVASLLPIPTGTDGKDGGSGRLQQELDRRWGVTKDYEDACGTEEGVPAGSLPAAQ</sequence>
<gene>
    <name evidence="1" type="ORF">JG688_00004235</name>
</gene>
<dbReference type="AlphaFoldDB" id="A0A8J5J3M4"/>
<dbReference type="Proteomes" id="UP000709295">
    <property type="component" value="Unassembled WGS sequence"/>
</dbReference>
<organism evidence="1 2">
    <name type="scientific">Phytophthora aleatoria</name>
    <dbReference type="NCBI Taxonomy" id="2496075"/>
    <lineage>
        <taxon>Eukaryota</taxon>
        <taxon>Sar</taxon>
        <taxon>Stramenopiles</taxon>
        <taxon>Oomycota</taxon>
        <taxon>Peronosporomycetes</taxon>
        <taxon>Peronosporales</taxon>
        <taxon>Peronosporaceae</taxon>
        <taxon>Phytophthora</taxon>
    </lineage>
</organism>
<proteinExistence type="predicted"/>
<name>A0A8J5J3M4_9STRA</name>
<comment type="caution">
    <text evidence="1">The sequence shown here is derived from an EMBL/GenBank/DDBJ whole genome shotgun (WGS) entry which is preliminary data.</text>
</comment>
<evidence type="ECO:0000313" key="2">
    <source>
        <dbReference type="Proteomes" id="UP000709295"/>
    </source>
</evidence>
<dbReference type="EMBL" id="JAENGY010000147">
    <property type="protein sequence ID" value="KAG6971917.1"/>
    <property type="molecule type" value="Genomic_DNA"/>
</dbReference>
<keyword evidence="2" id="KW-1185">Reference proteome</keyword>
<protein>
    <submittedName>
        <fullName evidence="1">Uncharacterized protein</fullName>
    </submittedName>
</protein>
<reference evidence="1" key="1">
    <citation type="submission" date="2021-01" db="EMBL/GenBank/DDBJ databases">
        <title>Phytophthora aleatoria, a newly-described species from Pinus radiata is distinct from Phytophthora cactorum isolates based on comparative genomics.</title>
        <authorList>
            <person name="Mcdougal R."/>
            <person name="Panda P."/>
            <person name="Williams N."/>
            <person name="Studholme D.J."/>
        </authorList>
    </citation>
    <scope>NUCLEOTIDE SEQUENCE</scope>
    <source>
        <strain evidence="1">NZFS 4037</strain>
    </source>
</reference>
<evidence type="ECO:0000313" key="1">
    <source>
        <dbReference type="EMBL" id="KAG6971917.1"/>
    </source>
</evidence>
<feature type="non-terminal residue" evidence="1">
    <location>
        <position position="1"/>
    </location>
</feature>
<accession>A0A8J5J3M4</accession>